<name>A0A7J6Y3N3_TRYCR</name>
<evidence type="ECO:0000313" key="3">
    <source>
        <dbReference type="Proteomes" id="UP000583944"/>
    </source>
</evidence>
<dbReference type="VEuPathDB" id="TriTrypDB:ECC02_005882"/>
<proteinExistence type="predicted"/>
<organism evidence="2 3">
    <name type="scientific">Trypanosoma cruzi</name>
    <dbReference type="NCBI Taxonomy" id="5693"/>
    <lineage>
        <taxon>Eukaryota</taxon>
        <taxon>Discoba</taxon>
        <taxon>Euglenozoa</taxon>
        <taxon>Kinetoplastea</taxon>
        <taxon>Metakinetoplastina</taxon>
        <taxon>Trypanosomatida</taxon>
        <taxon>Trypanosomatidae</taxon>
        <taxon>Trypanosoma</taxon>
        <taxon>Schizotrypanum</taxon>
    </lineage>
</organism>
<comment type="caution">
    <text evidence="2">The sequence shown here is derived from an EMBL/GenBank/DDBJ whole genome shotgun (WGS) entry which is preliminary data.</text>
</comment>
<dbReference type="VEuPathDB" id="TriTrypDB:BCY84_14377"/>
<reference evidence="2 3" key="1">
    <citation type="journal article" date="2019" name="Genome Biol. Evol.">
        <title>Nanopore Sequencing Significantly Improves Genome Assembly of the Protozoan Parasite Trypanosoma cruzi.</title>
        <authorList>
            <person name="Diaz-Viraque F."/>
            <person name="Pita S."/>
            <person name="Greif G."/>
            <person name="de Souza R.C.M."/>
            <person name="Iraola G."/>
            <person name="Robello C."/>
        </authorList>
    </citation>
    <scope>NUCLEOTIDE SEQUENCE [LARGE SCALE GENOMIC DNA]</scope>
    <source>
        <strain evidence="2 3">Berenice</strain>
    </source>
</reference>
<evidence type="ECO:0000256" key="1">
    <source>
        <dbReference type="SAM" id="MobiDB-lite"/>
    </source>
</evidence>
<feature type="region of interest" description="Disordered" evidence="1">
    <location>
        <begin position="307"/>
        <end position="328"/>
    </location>
</feature>
<evidence type="ECO:0000313" key="2">
    <source>
        <dbReference type="EMBL" id="KAF5221016.1"/>
    </source>
</evidence>
<feature type="compositionally biased region" description="Basic and acidic residues" evidence="1">
    <location>
        <begin position="311"/>
        <end position="324"/>
    </location>
</feature>
<gene>
    <name evidence="2" type="ORF">ECC02_005882</name>
</gene>
<accession>A0A7J6Y3N3</accession>
<dbReference type="EMBL" id="JABDHM010000042">
    <property type="protein sequence ID" value="KAF5221016.1"/>
    <property type="molecule type" value="Genomic_DNA"/>
</dbReference>
<sequence length="364" mass="39983">MSGTCGGANGVVEELEVLLEGDALPHREPFVRRGRPPSKRKPKRCEMMPDFGTVTTAVVDGLEGTLSAPIDDDGVFTMRSRFRKDAEMDKQKHLIANAGLVAQTLTTDSLPPVGAVAPIKKEMERSSFYISGEEAGIGLQASGFCMEKTKKEASFSPLTEPTPWNQPAFEEFRNDYDAVDAGCFFHSKYCFNDATRPTRSPESLRLQRHLHSPALYDETADIFEDVDDFIPGSPLKRDLCLPAPQYARHPPKSSKRQVRLCAFSSILIPSSSLPGTTVDDTVDSSLVTYGSPVAVRRDDNSLLPNHSTAAFHDEGVTKEPKKLPSESIPSKHLGPLGLYPFFSSSGTHSFFWDAHGYYGGFFEA</sequence>
<protein>
    <submittedName>
        <fullName evidence="2">Uncharacterized protein</fullName>
    </submittedName>
</protein>
<dbReference type="Proteomes" id="UP000583944">
    <property type="component" value="Unassembled WGS sequence"/>
</dbReference>
<dbReference type="AlphaFoldDB" id="A0A7J6Y3N3"/>